<gene>
    <name evidence="3" type="ORF">EZ242_09885</name>
</gene>
<protein>
    <submittedName>
        <fullName evidence="3">TRAP transporter substrate-binding protein</fullName>
    </submittedName>
</protein>
<dbReference type="EMBL" id="SMLL01000003">
    <property type="protein sequence ID" value="TFZ01710.1"/>
    <property type="molecule type" value="Genomic_DNA"/>
</dbReference>
<name>A0A4Z0BTF8_9BURK</name>
<feature type="chain" id="PRO_5021407864" evidence="2">
    <location>
        <begin position="20"/>
        <end position="335"/>
    </location>
</feature>
<evidence type="ECO:0000256" key="1">
    <source>
        <dbReference type="ARBA" id="ARBA00022729"/>
    </source>
</evidence>
<dbReference type="GO" id="GO:0055085">
    <property type="term" value="P:transmembrane transport"/>
    <property type="evidence" value="ECO:0007669"/>
    <property type="project" value="InterPro"/>
</dbReference>
<comment type="caution">
    <text evidence="3">The sequence shown here is derived from an EMBL/GenBank/DDBJ whole genome shotgun (WGS) entry which is preliminary data.</text>
</comment>
<reference evidence="3 4" key="1">
    <citation type="submission" date="2019-03" db="EMBL/GenBank/DDBJ databases">
        <title>Ramlibacter rhizophilus CCTCC AB2015357, whole genome shotgun sequence.</title>
        <authorList>
            <person name="Zhang X."/>
            <person name="Feng G."/>
            <person name="Zhu H."/>
        </authorList>
    </citation>
    <scope>NUCLEOTIDE SEQUENCE [LARGE SCALE GENOMIC DNA]</scope>
    <source>
        <strain evidence="3 4">CCTCC AB2015357</strain>
    </source>
</reference>
<sequence length="335" mass="36401">MRSTVVATALGLAALAAHAQDKPVELKLAHWVPPNHAMFKTAWEPWSKSVEAASNGTIKVRIFPAQQLGKAADHYDMARDGIADMTFVNPGYQAGRFPIIAAGELPFLVSKPGPASAALDAWYRKYAPTEMKDVKVCLAHLHVGTIHSKKPITEPSQIKGMKIRSSNGTNAAFVSLLGGTNVQVSAPEARDALEKGVADALSFPWESVISFGIDKAVKYHSDMRLYASNFVWAMNKGFYDKLSASQKKVIDDHCNNEWAAKVGAGWGDLEDGGQAKLEKTAGHTIVKLTPAQVDQWRKAAEPLYVQWAQAVDKTGVNGQQALADLRREIDARKAN</sequence>
<dbReference type="NCBIfam" id="NF037995">
    <property type="entry name" value="TRAP_S1"/>
    <property type="match status" value="1"/>
</dbReference>
<dbReference type="InterPro" id="IPR018389">
    <property type="entry name" value="DctP_fam"/>
</dbReference>
<dbReference type="AlphaFoldDB" id="A0A4Z0BTF8"/>
<accession>A0A4Z0BTF8</accession>
<keyword evidence="4" id="KW-1185">Reference proteome</keyword>
<dbReference type="PANTHER" id="PTHR33376">
    <property type="match status" value="1"/>
</dbReference>
<proteinExistence type="predicted"/>
<dbReference type="InterPro" id="IPR038404">
    <property type="entry name" value="TRAP_DctP_sf"/>
</dbReference>
<dbReference type="Pfam" id="PF03480">
    <property type="entry name" value="DctP"/>
    <property type="match status" value="1"/>
</dbReference>
<dbReference type="PANTHER" id="PTHR33376:SF15">
    <property type="entry name" value="BLL6794 PROTEIN"/>
    <property type="match status" value="1"/>
</dbReference>
<evidence type="ECO:0000256" key="2">
    <source>
        <dbReference type="SAM" id="SignalP"/>
    </source>
</evidence>
<dbReference type="OrthoDB" id="8912194at2"/>
<evidence type="ECO:0000313" key="4">
    <source>
        <dbReference type="Proteomes" id="UP000297564"/>
    </source>
</evidence>
<dbReference type="CDD" id="cd13665">
    <property type="entry name" value="PBP2_TRAP_Dctp3_4"/>
    <property type="match status" value="1"/>
</dbReference>
<feature type="signal peptide" evidence="2">
    <location>
        <begin position="1"/>
        <end position="19"/>
    </location>
</feature>
<keyword evidence="1 2" id="KW-0732">Signal</keyword>
<dbReference type="Proteomes" id="UP000297564">
    <property type="component" value="Unassembled WGS sequence"/>
</dbReference>
<organism evidence="3 4">
    <name type="scientific">Ramlibacter rhizophilus</name>
    <dbReference type="NCBI Taxonomy" id="1781167"/>
    <lineage>
        <taxon>Bacteria</taxon>
        <taxon>Pseudomonadati</taxon>
        <taxon>Pseudomonadota</taxon>
        <taxon>Betaproteobacteria</taxon>
        <taxon>Burkholderiales</taxon>
        <taxon>Comamonadaceae</taxon>
        <taxon>Ramlibacter</taxon>
    </lineage>
</organism>
<evidence type="ECO:0000313" key="3">
    <source>
        <dbReference type="EMBL" id="TFZ01710.1"/>
    </source>
</evidence>
<dbReference type="Gene3D" id="3.40.190.170">
    <property type="entry name" value="Bacterial extracellular solute-binding protein, family 7"/>
    <property type="match status" value="1"/>
</dbReference>